<dbReference type="STRING" id="270498.CHK_2640"/>
<protein>
    <submittedName>
        <fullName evidence="9">Integrase</fullName>
    </submittedName>
</protein>
<evidence type="ECO:0000256" key="6">
    <source>
        <dbReference type="PROSITE-ProRule" id="PRU01248"/>
    </source>
</evidence>
<dbReference type="RefSeq" id="WP_046444452.1">
    <property type="nucleotide sequence ID" value="NZ_LAYJ01000116.1"/>
</dbReference>
<keyword evidence="4 6" id="KW-0238">DNA-binding</keyword>
<dbReference type="InterPro" id="IPR011010">
    <property type="entry name" value="DNA_brk_join_enz"/>
</dbReference>
<evidence type="ECO:0000256" key="2">
    <source>
        <dbReference type="ARBA" id="ARBA00008857"/>
    </source>
</evidence>
<dbReference type="PATRIC" id="fig|270498.16.peg.1696"/>
<evidence type="ECO:0000256" key="4">
    <source>
        <dbReference type="ARBA" id="ARBA00023125"/>
    </source>
</evidence>
<keyword evidence="10" id="KW-1185">Reference proteome</keyword>
<dbReference type="GO" id="GO:0003677">
    <property type="term" value="F:DNA binding"/>
    <property type="evidence" value="ECO:0007669"/>
    <property type="project" value="UniProtKB-UniRule"/>
</dbReference>
<dbReference type="Proteomes" id="UP000034076">
    <property type="component" value="Unassembled WGS sequence"/>
</dbReference>
<feature type="domain" description="Tyr recombinase" evidence="7">
    <location>
        <begin position="160"/>
        <end position="342"/>
    </location>
</feature>
<dbReference type="InterPro" id="IPR044068">
    <property type="entry name" value="CB"/>
</dbReference>
<dbReference type="InterPro" id="IPR050090">
    <property type="entry name" value="Tyrosine_recombinase_XerCD"/>
</dbReference>
<dbReference type="OrthoDB" id="9803188at2"/>
<dbReference type="AlphaFoldDB" id="A0A0M2NHD0"/>
<dbReference type="Pfam" id="PF14657">
    <property type="entry name" value="Arm-DNA-bind_4"/>
    <property type="match status" value="1"/>
</dbReference>
<name>A0A0M2NHD0_9FIRM</name>
<evidence type="ECO:0000313" key="10">
    <source>
        <dbReference type="Proteomes" id="UP000034076"/>
    </source>
</evidence>
<evidence type="ECO:0000256" key="1">
    <source>
        <dbReference type="ARBA" id="ARBA00003283"/>
    </source>
</evidence>
<evidence type="ECO:0000256" key="5">
    <source>
        <dbReference type="ARBA" id="ARBA00023172"/>
    </source>
</evidence>
<comment type="function">
    <text evidence="1">Site-specific tyrosine recombinase, which acts by catalyzing the cutting and rejoining of the recombining DNA molecules.</text>
</comment>
<dbReference type="Pfam" id="PF14659">
    <property type="entry name" value="Phage_int_SAM_3"/>
    <property type="match status" value="1"/>
</dbReference>
<dbReference type="InterPro" id="IPR004107">
    <property type="entry name" value="Integrase_SAM-like_N"/>
</dbReference>
<dbReference type="PANTHER" id="PTHR30349:SF64">
    <property type="entry name" value="PROPHAGE INTEGRASE INTD-RELATED"/>
    <property type="match status" value="1"/>
</dbReference>
<evidence type="ECO:0000259" key="7">
    <source>
        <dbReference type="PROSITE" id="PS51898"/>
    </source>
</evidence>
<dbReference type="GO" id="GO:0015074">
    <property type="term" value="P:DNA integration"/>
    <property type="evidence" value="ECO:0007669"/>
    <property type="project" value="UniProtKB-KW"/>
</dbReference>
<dbReference type="InterPro" id="IPR013762">
    <property type="entry name" value="Integrase-like_cat_sf"/>
</dbReference>
<dbReference type="EMBL" id="LAYJ01000116">
    <property type="protein sequence ID" value="KKI49832.1"/>
    <property type="molecule type" value="Genomic_DNA"/>
</dbReference>
<dbReference type="PROSITE" id="PS51898">
    <property type="entry name" value="TYR_RECOMBINASE"/>
    <property type="match status" value="1"/>
</dbReference>
<dbReference type="PROSITE" id="PS51900">
    <property type="entry name" value="CB"/>
    <property type="match status" value="1"/>
</dbReference>
<evidence type="ECO:0000313" key="9">
    <source>
        <dbReference type="EMBL" id="KKI49832.1"/>
    </source>
</evidence>
<dbReference type="InterPro" id="IPR002104">
    <property type="entry name" value="Integrase_catalytic"/>
</dbReference>
<comment type="caution">
    <text evidence="9">The sequence shown here is derived from an EMBL/GenBank/DDBJ whole genome shotgun (WGS) entry which is preliminary data.</text>
</comment>
<dbReference type="SUPFAM" id="SSF56349">
    <property type="entry name" value="DNA breaking-rejoining enzymes"/>
    <property type="match status" value="1"/>
</dbReference>
<dbReference type="PANTHER" id="PTHR30349">
    <property type="entry name" value="PHAGE INTEGRASE-RELATED"/>
    <property type="match status" value="1"/>
</dbReference>
<evidence type="ECO:0000256" key="3">
    <source>
        <dbReference type="ARBA" id="ARBA00022908"/>
    </source>
</evidence>
<sequence length="349" mass="41171">MPVYKDKQQNTWYCKFYYTDWNGVKKQKMKRGFMRQKDARSWERAYFDKLQKSPQMTFSSLTELYLSDMKNRLKHSTMENKRLLARTKLLPYLGDMPIGEIKPTTIRHWQNELIKKGYAATYLKTINNQLSAILNYAVNYYGLRENPCRRAGSIGRKSADAMKFWTKDEFLAFNSFFENDSRTHLAFALLYWTGMRVGELTALTAKDVKDGYIDVNKTYQRLNKKDVVTEPKTPKSKRMIAIPDFLEEELKQYMGRLEKPMQKERLFAFTKYYLYHKMDIGCRESGIKKIRIHDLRHSHASLLIELGCSPVLIAERLGHEDIRTTLNTYAHLYPNKQSEITKKLELLVS</sequence>
<keyword evidence="5" id="KW-0233">DNA recombination</keyword>
<accession>A0A0M2NHD0</accession>
<comment type="similarity">
    <text evidence="2">Belongs to the 'phage' integrase family.</text>
</comment>
<keyword evidence="3" id="KW-0229">DNA integration</keyword>
<evidence type="ECO:0000259" key="8">
    <source>
        <dbReference type="PROSITE" id="PS51900"/>
    </source>
</evidence>
<dbReference type="CDD" id="cd01189">
    <property type="entry name" value="INT_ICEBs1_C_like"/>
    <property type="match status" value="1"/>
</dbReference>
<dbReference type="Gene3D" id="1.10.150.130">
    <property type="match status" value="1"/>
</dbReference>
<feature type="domain" description="Core-binding (CB)" evidence="8">
    <location>
        <begin position="56"/>
        <end position="138"/>
    </location>
</feature>
<gene>
    <name evidence="9" type="ORF">CHK_2640</name>
</gene>
<reference evidence="9 10" key="1">
    <citation type="submission" date="2015-04" db="EMBL/GenBank/DDBJ databases">
        <title>Draft genome sequence of bacteremic isolate Catabacter hongkongensis type strain HKU16T.</title>
        <authorList>
            <person name="Lau S.K."/>
            <person name="Teng J.L."/>
            <person name="Huang Y."/>
            <person name="Curreem S.O."/>
            <person name="Tsui S.K."/>
            <person name="Woo P.C."/>
        </authorList>
    </citation>
    <scope>NUCLEOTIDE SEQUENCE [LARGE SCALE GENOMIC DNA]</scope>
    <source>
        <strain evidence="9 10">HKU16</strain>
    </source>
</reference>
<organism evidence="9 10">
    <name type="scientific">Christensenella hongkongensis</name>
    <dbReference type="NCBI Taxonomy" id="270498"/>
    <lineage>
        <taxon>Bacteria</taxon>
        <taxon>Bacillati</taxon>
        <taxon>Bacillota</taxon>
        <taxon>Clostridia</taxon>
        <taxon>Christensenellales</taxon>
        <taxon>Christensenellaceae</taxon>
        <taxon>Christensenella</taxon>
    </lineage>
</organism>
<dbReference type="InterPro" id="IPR028259">
    <property type="entry name" value="AP2-like_int_N"/>
</dbReference>
<dbReference type="Pfam" id="PF00589">
    <property type="entry name" value="Phage_integrase"/>
    <property type="match status" value="1"/>
</dbReference>
<dbReference type="InterPro" id="IPR010998">
    <property type="entry name" value="Integrase_recombinase_N"/>
</dbReference>
<dbReference type="GO" id="GO:0006310">
    <property type="term" value="P:DNA recombination"/>
    <property type="evidence" value="ECO:0007669"/>
    <property type="project" value="UniProtKB-KW"/>
</dbReference>
<proteinExistence type="inferred from homology"/>
<dbReference type="Gene3D" id="1.10.443.10">
    <property type="entry name" value="Intergrase catalytic core"/>
    <property type="match status" value="1"/>
</dbReference>